<dbReference type="PANTHER" id="PTHR34280:SF2">
    <property type="entry name" value="OS01G0920100 PROTEIN"/>
    <property type="match status" value="1"/>
</dbReference>
<evidence type="ECO:0000256" key="1">
    <source>
        <dbReference type="SAM" id="MobiDB-lite"/>
    </source>
</evidence>
<dbReference type="InterPro" id="IPR038947">
    <property type="entry name" value="At3g27210-like"/>
</dbReference>
<keyword evidence="3" id="KW-1185">Reference proteome</keyword>
<dbReference type="PANTHER" id="PTHR34280">
    <property type="entry name" value="OS01G0920100 PROTEIN"/>
    <property type="match status" value="1"/>
</dbReference>
<dbReference type="AlphaFoldDB" id="A0A2I0JVK9"/>
<sequence>MLLIGGRISMELVASSSVMPVPSTIVTERSTPSLEVSPVQTDEIRVIALEIVCDFGFETHRFRAQIPSLSDQSLSFIVCGHGVGSIDIWKRVHTQDLGPDCRKIRIKPVKKLVNLLLLLVSGEFSSSITDACRKSIESRVHLRRIGDMLEQQQPRELPSMGSCVSSHTRKSPVPVSTIPDIPSPVKEPAVNGGGVLKSQWSVPRSTSGFRDNDHAGSKDEAFFDSRAWLDSDCEDDFFSVNGDFTPSRGNTPVHNSFTGTPRVIKIPSITTDKPPSSVPGPTPVTKKKKLAELFRDSIGRSEEIPGAANVDNSDASPEKKTSDTPKLPTTTILDVLPSSEQGTPYVSGANSLSNSQRTPNEPNQEEKLDKLVQQRCLPSLKACRISMDRKKKMSPAIAVND</sequence>
<evidence type="ECO:0000313" key="2">
    <source>
        <dbReference type="EMBL" id="PKI60354.1"/>
    </source>
</evidence>
<dbReference type="Proteomes" id="UP000233551">
    <property type="component" value="Unassembled WGS sequence"/>
</dbReference>
<comment type="caution">
    <text evidence="2">The sequence shown here is derived from an EMBL/GenBank/DDBJ whole genome shotgun (WGS) entry which is preliminary data.</text>
</comment>
<organism evidence="2 3">
    <name type="scientific">Punica granatum</name>
    <name type="common">Pomegranate</name>
    <dbReference type="NCBI Taxonomy" id="22663"/>
    <lineage>
        <taxon>Eukaryota</taxon>
        <taxon>Viridiplantae</taxon>
        <taxon>Streptophyta</taxon>
        <taxon>Embryophyta</taxon>
        <taxon>Tracheophyta</taxon>
        <taxon>Spermatophyta</taxon>
        <taxon>Magnoliopsida</taxon>
        <taxon>eudicotyledons</taxon>
        <taxon>Gunneridae</taxon>
        <taxon>Pentapetalae</taxon>
        <taxon>rosids</taxon>
        <taxon>malvids</taxon>
        <taxon>Myrtales</taxon>
        <taxon>Lythraceae</taxon>
        <taxon>Punica</taxon>
    </lineage>
</organism>
<proteinExistence type="predicted"/>
<name>A0A2I0JVK9_PUNGR</name>
<feature type="compositionally biased region" description="Basic and acidic residues" evidence="1">
    <location>
        <begin position="290"/>
        <end position="303"/>
    </location>
</feature>
<dbReference type="STRING" id="22663.A0A2I0JVK9"/>
<accession>A0A2I0JVK9</accession>
<reference evidence="2 3" key="1">
    <citation type="submission" date="2017-11" db="EMBL/GenBank/DDBJ databases">
        <title>De-novo sequencing of pomegranate (Punica granatum L.) genome.</title>
        <authorList>
            <person name="Akparov Z."/>
            <person name="Amiraslanov A."/>
            <person name="Hajiyeva S."/>
            <person name="Abbasov M."/>
            <person name="Kaur K."/>
            <person name="Hamwieh A."/>
            <person name="Solovyev V."/>
            <person name="Salamov A."/>
            <person name="Braich B."/>
            <person name="Kosarev P."/>
            <person name="Mahmoud A."/>
            <person name="Hajiyev E."/>
            <person name="Babayeva S."/>
            <person name="Izzatullayeva V."/>
            <person name="Mammadov A."/>
            <person name="Mammadov A."/>
            <person name="Sharifova S."/>
            <person name="Ojaghi J."/>
            <person name="Eynullazada K."/>
            <person name="Bayramov B."/>
            <person name="Abdulazimova A."/>
            <person name="Shahmuradov I."/>
        </authorList>
    </citation>
    <scope>NUCLEOTIDE SEQUENCE [LARGE SCALE GENOMIC DNA]</scope>
    <source>
        <strain evidence="3">cv. AG2017</strain>
        <tissue evidence="2">Leaf</tissue>
    </source>
</reference>
<evidence type="ECO:0000313" key="3">
    <source>
        <dbReference type="Proteomes" id="UP000233551"/>
    </source>
</evidence>
<gene>
    <name evidence="2" type="ORF">CRG98_019290</name>
</gene>
<feature type="compositionally biased region" description="Polar residues" evidence="1">
    <location>
        <begin position="327"/>
        <end position="362"/>
    </location>
</feature>
<feature type="region of interest" description="Disordered" evidence="1">
    <location>
        <begin position="266"/>
        <end position="372"/>
    </location>
</feature>
<protein>
    <submittedName>
        <fullName evidence="2">Uncharacterized protein</fullName>
    </submittedName>
</protein>
<feature type="region of interest" description="Disordered" evidence="1">
    <location>
        <begin position="154"/>
        <end position="186"/>
    </location>
</feature>
<dbReference type="EMBL" id="PGOL01001168">
    <property type="protein sequence ID" value="PKI60354.1"/>
    <property type="molecule type" value="Genomic_DNA"/>
</dbReference>